<dbReference type="Proteomes" id="UP000198348">
    <property type="component" value="Unassembled WGS sequence"/>
</dbReference>
<evidence type="ECO:0000313" key="5">
    <source>
        <dbReference type="Proteomes" id="UP000198348"/>
    </source>
</evidence>
<evidence type="ECO:0000256" key="2">
    <source>
        <dbReference type="PROSITE-ProRule" id="PRU00335"/>
    </source>
</evidence>
<dbReference type="EMBL" id="FZNW01000009">
    <property type="protein sequence ID" value="SNR54555.1"/>
    <property type="molecule type" value="Genomic_DNA"/>
</dbReference>
<dbReference type="InterPro" id="IPR001647">
    <property type="entry name" value="HTH_TetR"/>
</dbReference>
<gene>
    <name evidence="4" type="ORF">SAMN06265360_109122</name>
</gene>
<dbReference type="OrthoDB" id="3783612at2"/>
<dbReference type="PANTHER" id="PTHR30055:SF209">
    <property type="entry name" value="POSSIBLE TRANSCRIPTIONAL REGULATORY PROTEIN (PROBABLY TETR-FAMILY)"/>
    <property type="match status" value="1"/>
</dbReference>
<protein>
    <submittedName>
        <fullName evidence="4">Transcriptional regulator, TetR family</fullName>
    </submittedName>
</protein>
<feature type="DNA-binding region" description="H-T-H motif" evidence="2">
    <location>
        <begin position="45"/>
        <end position="64"/>
    </location>
</feature>
<dbReference type="PROSITE" id="PS50977">
    <property type="entry name" value="HTH_TETR_2"/>
    <property type="match status" value="1"/>
</dbReference>
<proteinExistence type="predicted"/>
<feature type="domain" description="HTH tetR-type" evidence="3">
    <location>
        <begin position="22"/>
        <end position="82"/>
    </location>
</feature>
<dbReference type="InterPro" id="IPR009057">
    <property type="entry name" value="Homeodomain-like_sf"/>
</dbReference>
<dbReference type="GO" id="GO:0003700">
    <property type="term" value="F:DNA-binding transcription factor activity"/>
    <property type="evidence" value="ECO:0007669"/>
    <property type="project" value="TreeGrafter"/>
</dbReference>
<accession>A0A238X669</accession>
<keyword evidence="5" id="KW-1185">Reference proteome</keyword>
<dbReference type="InterPro" id="IPR050109">
    <property type="entry name" value="HTH-type_TetR-like_transc_reg"/>
</dbReference>
<organism evidence="4 5">
    <name type="scientific">Haloechinothrix alba</name>
    <dbReference type="NCBI Taxonomy" id="664784"/>
    <lineage>
        <taxon>Bacteria</taxon>
        <taxon>Bacillati</taxon>
        <taxon>Actinomycetota</taxon>
        <taxon>Actinomycetes</taxon>
        <taxon>Pseudonocardiales</taxon>
        <taxon>Pseudonocardiaceae</taxon>
        <taxon>Haloechinothrix</taxon>
    </lineage>
</organism>
<evidence type="ECO:0000259" key="3">
    <source>
        <dbReference type="PROSITE" id="PS50977"/>
    </source>
</evidence>
<dbReference type="SUPFAM" id="SSF46689">
    <property type="entry name" value="Homeodomain-like"/>
    <property type="match status" value="1"/>
</dbReference>
<dbReference type="RefSeq" id="WP_089301365.1">
    <property type="nucleotide sequence ID" value="NZ_FZNW01000009.1"/>
</dbReference>
<dbReference type="Pfam" id="PF00440">
    <property type="entry name" value="TetR_N"/>
    <property type="match status" value="1"/>
</dbReference>
<evidence type="ECO:0000256" key="1">
    <source>
        <dbReference type="ARBA" id="ARBA00023125"/>
    </source>
</evidence>
<dbReference type="AlphaFoldDB" id="A0A238X669"/>
<dbReference type="Gene3D" id="1.10.357.10">
    <property type="entry name" value="Tetracycline Repressor, domain 2"/>
    <property type="match status" value="1"/>
</dbReference>
<keyword evidence="1 2" id="KW-0238">DNA-binding</keyword>
<evidence type="ECO:0000313" key="4">
    <source>
        <dbReference type="EMBL" id="SNR54555.1"/>
    </source>
</evidence>
<name>A0A238X669_9PSEU</name>
<reference evidence="4 5" key="1">
    <citation type="submission" date="2017-06" db="EMBL/GenBank/DDBJ databases">
        <authorList>
            <person name="Kim H.J."/>
            <person name="Triplett B.A."/>
        </authorList>
    </citation>
    <scope>NUCLEOTIDE SEQUENCE [LARGE SCALE GENOMIC DNA]</scope>
    <source>
        <strain evidence="4 5">DSM 45207</strain>
    </source>
</reference>
<dbReference type="GO" id="GO:0000976">
    <property type="term" value="F:transcription cis-regulatory region binding"/>
    <property type="evidence" value="ECO:0007669"/>
    <property type="project" value="TreeGrafter"/>
</dbReference>
<dbReference type="PANTHER" id="PTHR30055">
    <property type="entry name" value="HTH-TYPE TRANSCRIPTIONAL REGULATOR RUTR"/>
    <property type="match status" value="1"/>
</dbReference>
<sequence>MPTAGDAAQRTWAGTTLADRRAARRQQLLDAGLELLGTDGTGAVSVRAVCRTARLTERYFYENFTDRDALLVAVYEHVARQAHHALVDAVHGARPDVDARARAAVSAFVELILDDPRKGTVLLLAPQTDPVLGKRGNELLPTFADLVREHLPSGTDPAERKMTALGLVGALANLFIAYLAGSLDVARDHLVEHCVRLVLNAASRYPTAPER</sequence>